<evidence type="ECO:0000259" key="5">
    <source>
        <dbReference type="PROSITE" id="PS50961"/>
    </source>
</evidence>
<dbReference type="PROSITE" id="PS50961">
    <property type="entry name" value="HTH_LA"/>
    <property type="match status" value="1"/>
</dbReference>
<feature type="compositionally biased region" description="Low complexity" evidence="4">
    <location>
        <begin position="1134"/>
        <end position="1148"/>
    </location>
</feature>
<feature type="compositionally biased region" description="Basic and acidic residues" evidence="4">
    <location>
        <begin position="348"/>
        <end position="364"/>
    </location>
</feature>
<dbReference type="SUPFAM" id="SSF46785">
    <property type="entry name" value="Winged helix' DNA-binding domain"/>
    <property type="match status" value="1"/>
</dbReference>
<dbReference type="RefSeq" id="XP_028348078.1">
    <property type="nucleotide sequence ID" value="XM_028492277.2"/>
</dbReference>
<organism evidence="6 7">
    <name type="scientific">Physeter macrocephalus</name>
    <name type="common">Sperm whale</name>
    <name type="synonym">Physeter catodon</name>
    <dbReference type="NCBI Taxonomy" id="9755"/>
    <lineage>
        <taxon>Eukaryota</taxon>
        <taxon>Metazoa</taxon>
        <taxon>Chordata</taxon>
        <taxon>Craniata</taxon>
        <taxon>Vertebrata</taxon>
        <taxon>Euteleostomi</taxon>
        <taxon>Mammalia</taxon>
        <taxon>Eutheria</taxon>
        <taxon>Laurasiatheria</taxon>
        <taxon>Artiodactyla</taxon>
        <taxon>Whippomorpha</taxon>
        <taxon>Cetacea</taxon>
        <taxon>Odontoceti</taxon>
        <taxon>Physeteridae</taxon>
        <taxon>Physeter</taxon>
    </lineage>
</organism>
<dbReference type="PANTHER" id="PTHR22792">
    <property type="entry name" value="LUPUS LA PROTEIN-RELATED"/>
    <property type="match status" value="1"/>
</dbReference>
<dbReference type="SMART" id="SM00684">
    <property type="entry name" value="DM15"/>
    <property type="match status" value="3"/>
</dbReference>
<dbReference type="Pfam" id="PF05383">
    <property type="entry name" value="La"/>
    <property type="match status" value="1"/>
</dbReference>
<feature type="compositionally biased region" description="Polar residues" evidence="4">
    <location>
        <begin position="1118"/>
        <end position="1133"/>
    </location>
</feature>
<feature type="compositionally biased region" description="Polar residues" evidence="4">
    <location>
        <begin position="330"/>
        <end position="344"/>
    </location>
</feature>
<evidence type="ECO:0000256" key="4">
    <source>
        <dbReference type="SAM" id="MobiDB-lite"/>
    </source>
</evidence>
<evidence type="ECO:0000256" key="1">
    <source>
        <dbReference type="ARBA" id="ARBA00022884"/>
    </source>
</evidence>
<keyword evidence="6" id="KW-1185">Reference proteome</keyword>
<feature type="compositionally biased region" description="Basic and acidic residues" evidence="4">
    <location>
        <begin position="316"/>
        <end position="329"/>
    </location>
</feature>
<evidence type="ECO:0000256" key="3">
    <source>
        <dbReference type="PROSITE-ProRule" id="PRU00332"/>
    </source>
</evidence>
<feature type="compositionally biased region" description="Basic residues" evidence="4">
    <location>
        <begin position="382"/>
        <end position="398"/>
    </location>
</feature>
<dbReference type="FunFam" id="1.10.10.10:FF:000131">
    <property type="entry name" value="la-related protein 1B isoform X2"/>
    <property type="match status" value="1"/>
</dbReference>
<feature type="compositionally biased region" description="Basic and acidic residues" evidence="4">
    <location>
        <begin position="262"/>
        <end position="288"/>
    </location>
</feature>
<dbReference type="InterPro" id="IPR036388">
    <property type="entry name" value="WH-like_DNA-bd_sf"/>
</dbReference>
<evidence type="ECO:0000313" key="6">
    <source>
        <dbReference type="Proteomes" id="UP000248484"/>
    </source>
</evidence>
<dbReference type="GeneID" id="102976674"/>
<evidence type="ECO:0000313" key="7">
    <source>
        <dbReference type="RefSeq" id="XP_028348078.1"/>
    </source>
</evidence>
<feature type="compositionally biased region" description="Basic and acidic residues" evidence="4">
    <location>
        <begin position="852"/>
        <end position="861"/>
    </location>
</feature>
<dbReference type="GO" id="GO:0010494">
    <property type="term" value="C:cytoplasmic stress granule"/>
    <property type="evidence" value="ECO:0007669"/>
    <property type="project" value="TreeGrafter"/>
</dbReference>
<name>A0A455BJL3_PHYMC</name>
<accession>A0A455BJL3</accession>
<feature type="region of interest" description="Disordered" evidence="4">
    <location>
        <begin position="817"/>
        <end position="909"/>
    </location>
</feature>
<dbReference type="Pfam" id="PF21071">
    <property type="entry name" value="LARP1_HEAT"/>
    <property type="match status" value="1"/>
</dbReference>
<dbReference type="GO" id="GO:0005829">
    <property type="term" value="C:cytosol"/>
    <property type="evidence" value="ECO:0007669"/>
    <property type="project" value="TreeGrafter"/>
</dbReference>
<dbReference type="InterPro" id="IPR036390">
    <property type="entry name" value="WH_DNA-bd_sf"/>
</dbReference>
<feature type="compositionally biased region" description="Low complexity" evidence="4">
    <location>
        <begin position="118"/>
        <end position="132"/>
    </location>
</feature>
<reference evidence="7" key="1">
    <citation type="submission" date="2025-08" db="UniProtKB">
        <authorList>
            <consortium name="RefSeq"/>
        </authorList>
    </citation>
    <scope>IDENTIFICATION</scope>
    <source>
        <tissue evidence="7">Muscle</tissue>
    </source>
</reference>
<dbReference type="GO" id="GO:0000339">
    <property type="term" value="F:RNA cap binding"/>
    <property type="evidence" value="ECO:0007669"/>
    <property type="project" value="InterPro"/>
</dbReference>
<dbReference type="Proteomes" id="UP000248484">
    <property type="component" value="Chromosome 7"/>
</dbReference>
<dbReference type="GO" id="GO:0045727">
    <property type="term" value="P:positive regulation of translation"/>
    <property type="evidence" value="ECO:0007669"/>
    <property type="project" value="TreeGrafter"/>
</dbReference>
<comment type="similarity">
    <text evidence="2">Belongs to the LARP family.</text>
</comment>
<keyword evidence="1 3" id="KW-0694">RNA-binding</keyword>
<dbReference type="CTD" id="55132"/>
<sequence length="1158" mass="131351">MTAVPQSAGGNVFTGRGARRRGQGGPVVVPRPIREPPSVGGQDYPPRLASTALQGLGHKRPHRPPRATCVARPAPRSQPEERGASPSRVTEVRCAPRPCARRGGRRSPGAGESPAQFALLPPRLAAGAGPALKQGGTQAGFSVNHRGRRPGEGRSRERPRHAPPGGPAPALSFRTAPSTPPPPPLTPRAVTGSGSASLPDSARELSFPQIIKAGKLKTKKSNKASDFSDMANWPTPSELVNTEKTFLQCQSVISLGNKKPQSRKEREDKVEKRSNSESKESRETKLDGPGENVSEDEAQSSNQRKKANKHKWVPLHLDDVRPDSQERPGSRNSSRCQPEANKSSHNNRRNDTRSWRHEREKRDDQDEVSSVRSEGGNIRGTFRGRGRSRGRGRGRGRVNPRLNFDYSYGYQEHGERTGQPFETELNTSMMYYYDDGTGVQVYPVEEALLKEYIKRQIEYYFSIENLERDFFLRRKMDEQGFLPISLIAGFHRVRALTTNLNLILEALKDSTEVEIVDEKMRKKIEPEKWPIPGPPPRSVPQTDFSQLIDCPEFVPGQAFGSHTESAPNSPRIGSPLSPKKNTETSNLQAMSRDLSASLPDLDSEPWIEVKKRHRPSPVKLKESPLLSEEASNQLYLPDEQEQEELDFLFDEEMEQIEGRKNTFTNWSDNDSDYEIDDQDLNKILIVTQTPPYMRKRPGGDRTGNHMSRVKITSELAKVINDGLYYYEQDLWMEEDENKHTAIKQEVENFKKLNLISKEQFENLTPELPFEPNQEVPVAPSQARQAFYFADLTDELAQKLFDVSEMSSTTMACSLPTAVPESPRIYPSRTPKTPRTPRLQDQNKTPRFYPVVKEPKAIDVKSPRKRKTRDSTNPPLECHVGWVMDSRDHGPRTSSVSSSNASPSEGAPLVGSYGCTPHSFPKFQHPSHELLKENGFTQQVYHKYRRRCLSERKHLGIGQSQEMNTLFRFWSFFLRDHFNKTMYEEFRQLAWEDAKENYRYGLECLFRFYSYGLEKKFRQEIFKDFQEETKKDYESGQLYGLEKFWAYLKYSQSKTQSIDPKLQEYLCSFKKLEDFRVDPPIGEEFGRKRHSSTSGEESNRHRPPSNSSTKSPSAAKPTPDNQLRVPTNSPRRNTSQQSNDNSHQNSAASVSTHGELPEK</sequence>
<dbReference type="SMART" id="SM00715">
    <property type="entry name" value="LA"/>
    <property type="match status" value="1"/>
</dbReference>
<feature type="domain" description="HTH La-type RNA-binding" evidence="5">
    <location>
        <begin position="443"/>
        <end position="533"/>
    </location>
</feature>
<evidence type="ECO:0000256" key="2">
    <source>
        <dbReference type="ARBA" id="ARBA00061352"/>
    </source>
</evidence>
<proteinExistence type="inferred from homology"/>
<feature type="compositionally biased region" description="Low complexity" evidence="4">
    <location>
        <begin position="893"/>
        <end position="903"/>
    </location>
</feature>
<gene>
    <name evidence="7" type="primary">LARP1B</name>
</gene>
<feature type="region of interest" description="Disordered" evidence="4">
    <location>
        <begin position="1079"/>
        <end position="1158"/>
    </location>
</feature>
<feature type="compositionally biased region" description="Low complexity" evidence="4">
    <location>
        <begin position="26"/>
        <end position="39"/>
    </location>
</feature>
<dbReference type="FunCoup" id="A0A455BJL3">
    <property type="interactions" value="690"/>
</dbReference>
<dbReference type="CDD" id="cd08038">
    <property type="entry name" value="LARP_2"/>
    <property type="match status" value="1"/>
</dbReference>
<dbReference type="GO" id="GO:0048255">
    <property type="term" value="P:mRNA stabilization"/>
    <property type="evidence" value="ECO:0007669"/>
    <property type="project" value="InterPro"/>
</dbReference>
<dbReference type="OrthoDB" id="340227at2759"/>
<feature type="region of interest" description="Disordered" evidence="4">
    <location>
        <begin position="556"/>
        <end position="586"/>
    </location>
</feature>
<dbReference type="InterPro" id="IPR006607">
    <property type="entry name" value="DM15"/>
</dbReference>
<dbReference type="InterPro" id="IPR045180">
    <property type="entry name" value="La_dom_prot"/>
</dbReference>
<dbReference type="InterPro" id="IPR006630">
    <property type="entry name" value="La_HTH"/>
</dbReference>
<feature type="region of interest" description="Disordered" evidence="4">
    <location>
        <begin position="1"/>
        <end position="236"/>
    </location>
</feature>
<dbReference type="AlphaFoldDB" id="A0A455BJL3"/>
<dbReference type="Gene3D" id="1.10.10.10">
    <property type="entry name" value="Winged helix-like DNA-binding domain superfamily/Winged helix DNA-binding domain"/>
    <property type="match status" value="1"/>
</dbReference>
<feature type="compositionally biased region" description="Basic residues" evidence="4">
    <location>
        <begin position="303"/>
        <end position="313"/>
    </location>
</feature>
<dbReference type="PANTHER" id="PTHR22792:SF50">
    <property type="entry name" value="LA-RELATED PROTEIN 1B"/>
    <property type="match status" value="1"/>
</dbReference>
<dbReference type="InParanoid" id="A0A455BJL3"/>
<feature type="region of interest" description="Disordered" evidence="4">
    <location>
        <begin position="252"/>
        <end position="398"/>
    </location>
</feature>
<protein>
    <submittedName>
        <fullName evidence="7">La-related protein 1B isoform X1</fullName>
    </submittedName>
</protein>